<keyword evidence="2" id="KW-1185">Reference proteome</keyword>
<proteinExistence type="predicted"/>
<sequence>MGRAPCCDKANVKKGPWSPEEDSKLKSYIEQNGTGGNWIALPQKIGLRRCGKSCRLRWLNYLRPNIKHGEFSEEEDNIICGLYISIGSRWSIIAAQLPGRTDNDIKNYWNTRLKKKLLGKQRKAHQPRKAIGLKQGMRKGIDHHSPPVDSNTNNQLPYWPEIPVLATPIVPCSNQELQFNDHTCIRKLLTKLGGEFSDDDTPNLQYPVNDISSTQQSYVVPSIEIVSSASNDAYQLENTTYNIDGEGMAVSSGYKPDYEEMVYENLPQRLDGLEFLFGNMVSHEAETNSGKSFEWGEMSTMSYPPIISNYEGL</sequence>
<evidence type="ECO:0000313" key="1">
    <source>
        <dbReference type="EMBL" id="KAH7849623.1"/>
    </source>
</evidence>
<organism evidence="1 2">
    <name type="scientific">Vaccinium darrowii</name>
    <dbReference type="NCBI Taxonomy" id="229202"/>
    <lineage>
        <taxon>Eukaryota</taxon>
        <taxon>Viridiplantae</taxon>
        <taxon>Streptophyta</taxon>
        <taxon>Embryophyta</taxon>
        <taxon>Tracheophyta</taxon>
        <taxon>Spermatophyta</taxon>
        <taxon>Magnoliopsida</taxon>
        <taxon>eudicotyledons</taxon>
        <taxon>Gunneridae</taxon>
        <taxon>Pentapetalae</taxon>
        <taxon>asterids</taxon>
        <taxon>Ericales</taxon>
        <taxon>Ericaceae</taxon>
        <taxon>Vaccinioideae</taxon>
        <taxon>Vaccinieae</taxon>
        <taxon>Vaccinium</taxon>
    </lineage>
</organism>
<comment type="caution">
    <text evidence="1">The sequence shown here is derived from an EMBL/GenBank/DDBJ whole genome shotgun (WGS) entry which is preliminary data.</text>
</comment>
<evidence type="ECO:0000313" key="2">
    <source>
        <dbReference type="Proteomes" id="UP000828048"/>
    </source>
</evidence>
<accession>A0ACB7Y9A8</accession>
<protein>
    <submittedName>
        <fullName evidence="1">Uncharacterized protein</fullName>
    </submittedName>
</protein>
<reference evidence="1 2" key="1">
    <citation type="journal article" date="2021" name="Hortic Res">
        <title>High-quality reference genome and annotation aids understanding of berry development for evergreen blueberry (Vaccinium darrowii).</title>
        <authorList>
            <person name="Yu J."/>
            <person name="Hulse-Kemp A.M."/>
            <person name="Babiker E."/>
            <person name="Staton M."/>
        </authorList>
    </citation>
    <scope>NUCLEOTIDE SEQUENCE [LARGE SCALE GENOMIC DNA]</scope>
    <source>
        <strain evidence="2">cv. NJ 8807/NJ 8810</strain>
        <tissue evidence="1">Young leaf</tissue>
    </source>
</reference>
<gene>
    <name evidence="1" type="ORF">Vadar_020507</name>
</gene>
<dbReference type="Proteomes" id="UP000828048">
    <property type="component" value="Chromosome 7"/>
</dbReference>
<dbReference type="EMBL" id="CM037157">
    <property type="protein sequence ID" value="KAH7849623.1"/>
    <property type="molecule type" value="Genomic_DNA"/>
</dbReference>
<name>A0ACB7Y9A8_9ERIC</name>